<feature type="region of interest" description="Disordered" evidence="1">
    <location>
        <begin position="14"/>
        <end position="34"/>
    </location>
</feature>
<protein>
    <submittedName>
        <fullName evidence="2">Uncharacterized protein</fullName>
    </submittedName>
</protein>
<dbReference type="Proteomes" id="UP001626550">
    <property type="component" value="Unassembled WGS sequence"/>
</dbReference>
<organism evidence="2 3">
    <name type="scientific">Cichlidogyrus casuarinus</name>
    <dbReference type="NCBI Taxonomy" id="1844966"/>
    <lineage>
        <taxon>Eukaryota</taxon>
        <taxon>Metazoa</taxon>
        <taxon>Spiralia</taxon>
        <taxon>Lophotrochozoa</taxon>
        <taxon>Platyhelminthes</taxon>
        <taxon>Monogenea</taxon>
        <taxon>Monopisthocotylea</taxon>
        <taxon>Dactylogyridea</taxon>
        <taxon>Ancyrocephalidae</taxon>
        <taxon>Cichlidogyrus</taxon>
    </lineage>
</organism>
<proteinExistence type="predicted"/>
<accession>A0ABD2Q7Q6</accession>
<name>A0ABD2Q7Q6_9PLAT</name>
<evidence type="ECO:0000256" key="1">
    <source>
        <dbReference type="SAM" id="MobiDB-lite"/>
    </source>
</evidence>
<reference evidence="2 3" key="1">
    <citation type="submission" date="2024-11" db="EMBL/GenBank/DDBJ databases">
        <title>Adaptive evolution of stress response genes in parasites aligns with host niche diversity.</title>
        <authorList>
            <person name="Hahn C."/>
            <person name="Resl P."/>
        </authorList>
    </citation>
    <scope>NUCLEOTIDE SEQUENCE [LARGE SCALE GENOMIC DNA]</scope>
    <source>
        <strain evidence="2">EGGRZ-B1_66</strain>
        <tissue evidence="2">Body</tissue>
    </source>
</reference>
<gene>
    <name evidence="2" type="ORF">Ciccas_005763</name>
</gene>
<sequence>MLQFATVRKADYAALSSDGGPPQAERSYETNPTSDCLTDLPQERLSISSSKMQANLQCQVELATFLANISRSASIVKRIMQSAGELQMSAISDVVVALKDFLNRWATCRSFHLNLMARKIQLNFKATQEPKQPVYHMDVFRLDRNM</sequence>
<comment type="caution">
    <text evidence="2">The sequence shown here is derived from an EMBL/GenBank/DDBJ whole genome shotgun (WGS) entry which is preliminary data.</text>
</comment>
<keyword evidence="3" id="KW-1185">Reference proteome</keyword>
<evidence type="ECO:0000313" key="2">
    <source>
        <dbReference type="EMBL" id="KAL3315600.1"/>
    </source>
</evidence>
<dbReference type="AlphaFoldDB" id="A0ABD2Q7Q6"/>
<evidence type="ECO:0000313" key="3">
    <source>
        <dbReference type="Proteomes" id="UP001626550"/>
    </source>
</evidence>
<dbReference type="EMBL" id="JBJKFK010000710">
    <property type="protein sequence ID" value="KAL3315600.1"/>
    <property type="molecule type" value="Genomic_DNA"/>
</dbReference>